<dbReference type="EMBL" id="CAKOGP040002197">
    <property type="protein sequence ID" value="CAJ1964691.1"/>
    <property type="molecule type" value="Genomic_DNA"/>
</dbReference>
<organism evidence="1 2">
    <name type="scientific">Cylindrotheca closterium</name>
    <dbReference type="NCBI Taxonomy" id="2856"/>
    <lineage>
        <taxon>Eukaryota</taxon>
        <taxon>Sar</taxon>
        <taxon>Stramenopiles</taxon>
        <taxon>Ochrophyta</taxon>
        <taxon>Bacillariophyta</taxon>
        <taxon>Bacillariophyceae</taxon>
        <taxon>Bacillariophycidae</taxon>
        <taxon>Bacillariales</taxon>
        <taxon>Bacillariaceae</taxon>
        <taxon>Cylindrotheca</taxon>
    </lineage>
</organism>
<dbReference type="AlphaFoldDB" id="A0AAD2JMG2"/>
<evidence type="ECO:0000313" key="2">
    <source>
        <dbReference type="Proteomes" id="UP001295423"/>
    </source>
</evidence>
<proteinExistence type="predicted"/>
<sequence>MQNYASAKLNKTAIEGTIFEFFVYVPRRQAAQVQRLRRATTPAIQRERERLRQHAAANNLQIGPIAEQHLATFNARAPKGTELAIPTDATTC</sequence>
<reference evidence="1" key="1">
    <citation type="submission" date="2023-08" db="EMBL/GenBank/DDBJ databases">
        <authorList>
            <person name="Audoor S."/>
            <person name="Bilcke G."/>
        </authorList>
    </citation>
    <scope>NUCLEOTIDE SEQUENCE</scope>
</reference>
<dbReference type="Proteomes" id="UP001295423">
    <property type="component" value="Unassembled WGS sequence"/>
</dbReference>
<evidence type="ECO:0000313" key="1">
    <source>
        <dbReference type="EMBL" id="CAJ1964691.1"/>
    </source>
</evidence>
<keyword evidence="2" id="KW-1185">Reference proteome</keyword>
<comment type="caution">
    <text evidence="1">The sequence shown here is derived from an EMBL/GenBank/DDBJ whole genome shotgun (WGS) entry which is preliminary data.</text>
</comment>
<accession>A0AAD2JMG2</accession>
<protein>
    <submittedName>
        <fullName evidence="1">Uncharacterized protein</fullName>
    </submittedName>
</protein>
<name>A0AAD2JMG2_9STRA</name>
<gene>
    <name evidence="1" type="ORF">CYCCA115_LOCUS20752</name>
</gene>